<accession>A0A5C6PB93</accession>
<sequence>MKGGRPRGPTGYLGHARVLVISKRRSTRLISFLGVVGWSGLGGWGESRREVERAEERRAREGSKIGGQLDDRRGEKKHLSPSSL</sequence>
<dbReference type="EMBL" id="RHFK02000004">
    <property type="protein sequence ID" value="TWW76733.1"/>
    <property type="molecule type" value="Genomic_DNA"/>
</dbReference>
<organism evidence="2 3">
    <name type="scientific">Takifugu flavidus</name>
    <name type="common">sansaifugu</name>
    <dbReference type="NCBI Taxonomy" id="433684"/>
    <lineage>
        <taxon>Eukaryota</taxon>
        <taxon>Metazoa</taxon>
        <taxon>Chordata</taxon>
        <taxon>Craniata</taxon>
        <taxon>Vertebrata</taxon>
        <taxon>Euteleostomi</taxon>
        <taxon>Actinopterygii</taxon>
        <taxon>Neopterygii</taxon>
        <taxon>Teleostei</taxon>
        <taxon>Neoteleostei</taxon>
        <taxon>Acanthomorphata</taxon>
        <taxon>Eupercaria</taxon>
        <taxon>Tetraodontiformes</taxon>
        <taxon>Tetradontoidea</taxon>
        <taxon>Tetraodontidae</taxon>
        <taxon>Takifugu</taxon>
    </lineage>
</organism>
<evidence type="ECO:0000256" key="1">
    <source>
        <dbReference type="SAM" id="MobiDB-lite"/>
    </source>
</evidence>
<keyword evidence="3" id="KW-1185">Reference proteome</keyword>
<dbReference type="AlphaFoldDB" id="A0A5C6PB93"/>
<gene>
    <name evidence="2" type="ORF">D4764_12G0001230</name>
</gene>
<evidence type="ECO:0000313" key="2">
    <source>
        <dbReference type="EMBL" id="TWW76733.1"/>
    </source>
</evidence>
<proteinExistence type="predicted"/>
<comment type="caution">
    <text evidence="2">The sequence shown here is derived from an EMBL/GenBank/DDBJ whole genome shotgun (WGS) entry which is preliminary data.</text>
</comment>
<feature type="compositionally biased region" description="Basic and acidic residues" evidence="1">
    <location>
        <begin position="46"/>
        <end position="78"/>
    </location>
</feature>
<feature type="region of interest" description="Disordered" evidence="1">
    <location>
        <begin position="42"/>
        <end position="84"/>
    </location>
</feature>
<protein>
    <submittedName>
        <fullName evidence="2">Uncharacterized protein</fullName>
    </submittedName>
</protein>
<dbReference type="Proteomes" id="UP000324091">
    <property type="component" value="Chromosome 12"/>
</dbReference>
<reference evidence="2 3" key="1">
    <citation type="submission" date="2019-04" db="EMBL/GenBank/DDBJ databases">
        <title>Chromosome genome assembly for Takifugu flavidus.</title>
        <authorList>
            <person name="Xiao S."/>
        </authorList>
    </citation>
    <scope>NUCLEOTIDE SEQUENCE [LARGE SCALE GENOMIC DNA]</scope>
    <source>
        <strain evidence="2">HTHZ2018</strain>
        <tissue evidence="2">Muscle</tissue>
    </source>
</reference>
<evidence type="ECO:0000313" key="3">
    <source>
        <dbReference type="Proteomes" id="UP000324091"/>
    </source>
</evidence>
<name>A0A5C6PB93_9TELE</name>